<feature type="compositionally biased region" description="Basic and acidic residues" evidence="1">
    <location>
        <begin position="776"/>
        <end position="789"/>
    </location>
</feature>
<dbReference type="GO" id="GO:0015074">
    <property type="term" value="P:DNA integration"/>
    <property type="evidence" value="ECO:0007669"/>
    <property type="project" value="InterPro"/>
</dbReference>
<feature type="region of interest" description="Disordered" evidence="1">
    <location>
        <begin position="572"/>
        <end position="794"/>
    </location>
</feature>
<dbReference type="Proteomes" id="UP000887159">
    <property type="component" value="Unassembled WGS sequence"/>
</dbReference>
<feature type="compositionally biased region" description="Basic and acidic residues" evidence="1">
    <location>
        <begin position="756"/>
        <end position="768"/>
    </location>
</feature>
<dbReference type="PANTHER" id="PTHR37984:SF5">
    <property type="entry name" value="PROTEIN NYNRIN-LIKE"/>
    <property type="match status" value="1"/>
</dbReference>
<feature type="compositionally biased region" description="Basic and acidic residues" evidence="1">
    <location>
        <begin position="649"/>
        <end position="687"/>
    </location>
</feature>
<accession>A0A8X6S8C7</accession>
<feature type="compositionally biased region" description="Basic and acidic residues" evidence="1">
    <location>
        <begin position="730"/>
        <end position="743"/>
    </location>
</feature>
<feature type="compositionally biased region" description="Polar residues" evidence="1">
    <location>
        <begin position="70"/>
        <end position="80"/>
    </location>
</feature>
<evidence type="ECO:0000256" key="1">
    <source>
        <dbReference type="SAM" id="MobiDB-lite"/>
    </source>
</evidence>
<dbReference type="InterPro" id="IPR050951">
    <property type="entry name" value="Retrovirus_Pol_polyprotein"/>
</dbReference>
<evidence type="ECO:0000313" key="4">
    <source>
        <dbReference type="Proteomes" id="UP000887159"/>
    </source>
</evidence>
<dbReference type="InterPro" id="IPR036397">
    <property type="entry name" value="RNaseH_sf"/>
</dbReference>
<name>A0A8X6S8C7_TRICX</name>
<reference evidence="3" key="1">
    <citation type="submission" date="2020-08" db="EMBL/GenBank/DDBJ databases">
        <title>Multicomponent nature underlies the extraordinary mechanical properties of spider dragline silk.</title>
        <authorList>
            <person name="Kono N."/>
            <person name="Nakamura H."/>
            <person name="Mori M."/>
            <person name="Yoshida Y."/>
            <person name="Ohtoshi R."/>
            <person name="Malay A.D."/>
            <person name="Moran D.A.P."/>
            <person name="Tomita M."/>
            <person name="Numata K."/>
            <person name="Arakawa K."/>
        </authorList>
    </citation>
    <scope>NUCLEOTIDE SEQUENCE</scope>
</reference>
<dbReference type="PROSITE" id="PS50994">
    <property type="entry name" value="INTEGRASE"/>
    <property type="match status" value="1"/>
</dbReference>
<feature type="compositionally biased region" description="Polar residues" evidence="1">
    <location>
        <begin position="97"/>
        <end position="109"/>
    </location>
</feature>
<dbReference type="PANTHER" id="PTHR37984">
    <property type="entry name" value="PROTEIN CBG26694"/>
    <property type="match status" value="1"/>
</dbReference>
<evidence type="ECO:0000259" key="2">
    <source>
        <dbReference type="PROSITE" id="PS50994"/>
    </source>
</evidence>
<keyword evidence="4" id="KW-1185">Reference proteome</keyword>
<evidence type="ECO:0000313" key="3">
    <source>
        <dbReference type="EMBL" id="GFY03831.1"/>
    </source>
</evidence>
<feature type="compositionally biased region" description="Polar residues" evidence="1">
    <location>
        <begin position="692"/>
        <end position="703"/>
    </location>
</feature>
<feature type="compositionally biased region" description="Basic and acidic residues" evidence="1">
    <location>
        <begin position="110"/>
        <end position="123"/>
    </location>
</feature>
<dbReference type="InterPro" id="IPR012337">
    <property type="entry name" value="RNaseH-like_sf"/>
</dbReference>
<feature type="region of interest" description="Disordered" evidence="1">
    <location>
        <begin position="52"/>
        <end position="155"/>
    </location>
</feature>
<dbReference type="EMBL" id="BMAU01021243">
    <property type="protein sequence ID" value="GFY03831.1"/>
    <property type="molecule type" value="Genomic_DNA"/>
</dbReference>
<feature type="domain" description="Integrase catalytic" evidence="2">
    <location>
        <begin position="338"/>
        <end position="450"/>
    </location>
</feature>
<organism evidence="3 4">
    <name type="scientific">Trichonephila clavipes</name>
    <name type="common">Golden silk orbweaver</name>
    <name type="synonym">Nephila clavipes</name>
    <dbReference type="NCBI Taxonomy" id="2585209"/>
    <lineage>
        <taxon>Eukaryota</taxon>
        <taxon>Metazoa</taxon>
        <taxon>Ecdysozoa</taxon>
        <taxon>Arthropoda</taxon>
        <taxon>Chelicerata</taxon>
        <taxon>Arachnida</taxon>
        <taxon>Araneae</taxon>
        <taxon>Araneomorphae</taxon>
        <taxon>Entelegynae</taxon>
        <taxon>Araneoidea</taxon>
        <taxon>Nephilidae</taxon>
        <taxon>Trichonephila</taxon>
    </lineage>
</organism>
<protein>
    <recommendedName>
        <fullName evidence="2">Integrase catalytic domain-containing protein</fullName>
    </recommendedName>
</protein>
<dbReference type="Gene3D" id="3.30.420.10">
    <property type="entry name" value="Ribonuclease H-like superfamily/Ribonuclease H"/>
    <property type="match status" value="1"/>
</dbReference>
<feature type="compositionally biased region" description="Basic and acidic residues" evidence="1">
    <location>
        <begin position="132"/>
        <end position="146"/>
    </location>
</feature>
<sequence>MSEKALVDHIFVRLEPQVQDYVEVRNPQTAIQLLEVLAKFEERYSCKATLGSRNSNNVEGRGWNERRMSNVGNNRGNWRNSEVVHRPNNGRNDYRGSHQNNRQGNQWFESRNRFQNDDRRFNDRGYQFRNRGQNDDFSRGDQRNRGSSENFSRGSRKQMGRLNVLKVNDIKGDQTQSINQSPVELPYVPILLDETFTKALWDTGAEKEFKKPWLFHVLADLEYPCILGIDFIGGSKIILDFDRKSLAIQESQVEDIKVDDGNLRVDLSETKLNVVANVLNNNTVESIIGKKVNCAIIRDLVLSSRDQLLEQKTDPLLGHIYRYLENPEDSSVNAAISSARVIADNFLDNYISRFGAPIKLIRDNGPQFFSDIFENLSERLDIRHVKTVVYRPQANRTERVNRDLVQMIANYVNEQHDTWDQFLREFAYAIRTAVNETTGKTPAELFLGRKLITPFQKLVMVSDGMEFAVGDIERFFEEARLYTETKHDKWKKYFNRRRRDVQIKVNDWVLVATHPLSSATRKVVAKFKPKFEGPYRVLDVKNNNVVIWKAGKRLTINVDQVRIYRHRKCDETEIGTGNSDNGSLRDESSGFDRIQRRSNDSRDGKKKGSEVKRELEEKGLSFRNNQGEKHTNKTNKRGPLIRSIPSSWSEKDRMIKKSKNQEFRYKRANEFRSGGPERKVQKGSEHRVNKRALSSNYRTNHSLTKYRKKSRREETVTPTTSGYNLRPRIGKREESRPTIERKTQQGGPVRSRKGRERNDSPYIEERTRSSNKNARRGGDQQRQDQERRGTCTKKSLSLEVLVGNANYKS</sequence>
<dbReference type="SUPFAM" id="SSF53098">
    <property type="entry name" value="Ribonuclease H-like"/>
    <property type="match status" value="1"/>
</dbReference>
<proteinExistence type="predicted"/>
<dbReference type="AlphaFoldDB" id="A0A8X6S8C7"/>
<feature type="compositionally biased region" description="Basic and acidic residues" evidence="1">
    <location>
        <begin position="583"/>
        <end position="631"/>
    </location>
</feature>
<dbReference type="InterPro" id="IPR001584">
    <property type="entry name" value="Integrase_cat-core"/>
</dbReference>
<comment type="caution">
    <text evidence="3">The sequence shown here is derived from an EMBL/GenBank/DDBJ whole genome shotgun (WGS) entry which is preliminary data.</text>
</comment>
<dbReference type="GO" id="GO:0003676">
    <property type="term" value="F:nucleic acid binding"/>
    <property type="evidence" value="ECO:0007669"/>
    <property type="project" value="InterPro"/>
</dbReference>
<gene>
    <name evidence="3" type="primary">NCL1_50502</name>
    <name evidence="3" type="ORF">TNCV_1196111</name>
</gene>